<evidence type="ECO:0000313" key="3">
    <source>
        <dbReference type="Proteomes" id="UP000001194"/>
    </source>
</evidence>
<gene>
    <name evidence="2" type="ORF">LACBIDRAFT_304566</name>
</gene>
<proteinExistence type="predicted"/>
<evidence type="ECO:0000259" key="1">
    <source>
        <dbReference type="Pfam" id="PF09994"/>
    </source>
</evidence>
<name>B0DLX0_LACBS</name>
<sequence length="153" mass="17430">MPDDHIPSVKGEKSTASAGVVTTSDTEIKLCQHKIGGRNLIVCIDGTANQFGEKNTNVIELYNRILKEVEDNQKTWYNSGIGTYARPSWRSFKFYRQVISHKVDLAIAWNFERTVLGAYRWLSDNYERGDCIFLFGELEQYVTCMSFDAQGSN</sequence>
<dbReference type="KEGG" id="lbc:LACBIDRAFT_304566"/>
<dbReference type="Pfam" id="PF09994">
    <property type="entry name" value="T6SS_Tle1-like_cat"/>
    <property type="match status" value="1"/>
</dbReference>
<dbReference type="AlphaFoldDB" id="B0DLX0"/>
<dbReference type="PANTHER" id="PTHR33840:SF1">
    <property type="entry name" value="TLE1 PHOSPHOLIPASE DOMAIN-CONTAINING PROTEIN"/>
    <property type="match status" value="1"/>
</dbReference>
<dbReference type="STRING" id="486041.B0DLX0"/>
<dbReference type="Proteomes" id="UP000001194">
    <property type="component" value="Unassembled WGS sequence"/>
</dbReference>
<dbReference type="EMBL" id="DS547118">
    <property type="protein sequence ID" value="EDR04469.1"/>
    <property type="molecule type" value="Genomic_DNA"/>
</dbReference>
<dbReference type="InterPro" id="IPR018712">
    <property type="entry name" value="Tle1-like_cat"/>
</dbReference>
<accession>B0DLX0</accession>
<dbReference type="RefSeq" id="XP_001884988.1">
    <property type="nucleotide sequence ID" value="XM_001884953.1"/>
</dbReference>
<dbReference type="PANTHER" id="PTHR33840">
    <property type="match status" value="1"/>
</dbReference>
<reference evidence="2 3" key="1">
    <citation type="journal article" date="2008" name="Nature">
        <title>The genome of Laccaria bicolor provides insights into mycorrhizal symbiosis.</title>
        <authorList>
            <person name="Martin F."/>
            <person name="Aerts A."/>
            <person name="Ahren D."/>
            <person name="Brun A."/>
            <person name="Danchin E.G.J."/>
            <person name="Duchaussoy F."/>
            <person name="Gibon J."/>
            <person name="Kohler A."/>
            <person name="Lindquist E."/>
            <person name="Pereda V."/>
            <person name="Salamov A."/>
            <person name="Shapiro H.J."/>
            <person name="Wuyts J."/>
            <person name="Blaudez D."/>
            <person name="Buee M."/>
            <person name="Brokstein P."/>
            <person name="Canbaeck B."/>
            <person name="Cohen D."/>
            <person name="Courty P.E."/>
            <person name="Coutinho P.M."/>
            <person name="Delaruelle C."/>
            <person name="Detter J.C."/>
            <person name="Deveau A."/>
            <person name="DiFazio S."/>
            <person name="Duplessis S."/>
            <person name="Fraissinet-Tachet L."/>
            <person name="Lucic E."/>
            <person name="Frey-Klett P."/>
            <person name="Fourrey C."/>
            <person name="Feussner I."/>
            <person name="Gay G."/>
            <person name="Grimwood J."/>
            <person name="Hoegger P.J."/>
            <person name="Jain P."/>
            <person name="Kilaru S."/>
            <person name="Labbe J."/>
            <person name="Lin Y.C."/>
            <person name="Legue V."/>
            <person name="Le Tacon F."/>
            <person name="Marmeisse R."/>
            <person name="Melayah D."/>
            <person name="Montanini B."/>
            <person name="Muratet M."/>
            <person name="Nehls U."/>
            <person name="Niculita-Hirzel H."/>
            <person name="Oudot-Le Secq M.P."/>
            <person name="Peter M."/>
            <person name="Quesneville H."/>
            <person name="Rajashekar B."/>
            <person name="Reich M."/>
            <person name="Rouhier N."/>
            <person name="Schmutz J."/>
            <person name="Yin T."/>
            <person name="Chalot M."/>
            <person name="Henrissat B."/>
            <person name="Kuees U."/>
            <person name="Lucas S."/>
            <person name="Van de Peer Y."/>
            <person name="Podila G.K."/>
            <person name="Polle A."/>
            <person name="Pukkila P.J."/>
            <person name="Richardson P.M."/>
            <person name="Rouze P."/>
            <person name="Sanders I.R."/>
            <person name="Stajich J.E."/>
            <person name="Tunlid A."/>
            <person name="Tuskan G."/>
            <person name="Grigoriev I.V."/>
        </authorList>
    </citation>
    <scope>NUCLEOTIDE SEQUENCE [LARGE SCALE GENOMIC DNA]</scope>
    <source>
        <strain evidence="3">S238N-H82 / ATCC MYA-4686</strain>
    </source>
</reference>
<dbReference type="HOGENOM" id="CLU_144272_0_0_1"/>
<dbReference type="OrthoDB" id="538223at2759"/>
<feature type="domain" description="T6SS Phospholipase effector Tle1-like catalytic" evidence="1">
    <location>
        <begin position="38"/>
        <end position="136"/>
    </location>
</feature>
<protein>
    <submittedName>
        <fullName evidence="2">Predicted protein</fullName>
    </submittedName>
</protein>
<evidence type="ECO:0000313" key="2">
    <source>
        <dbReference type="EMBL" id="EDR04469.1"/>
    </source>
</evidence>
<keyword evidence="3" id="KW-1185">Reference proteome</keyword>
<dbReference type="InParanoid" id="B0DLX0"/>
<organism evidence="3">
    <name type="scientific">Laccaria bicolor (strain S238N-H82 / ATCC MYA-4686)</name>
    <name type="common">Bicoloured deceiver</name>
    <name type="synonym">Laccaria laccata var. bicolor</name>
    <dbReference type="NCBI Taxonomy" id="486041"/>
    <lineage>
        <taxon>Eukaryota</taxon>
        <taxon>Fungi</taxon>
        <taxon>Dikarya</taxon>
        <taxon>Basidiomycota</taxon>
        <taxon>Agaricomycotina</taxon>
        <taxon>Agaricomycetes</taxon>
        <taxon>Agaricomycetidae</taxon>
        <taxon>Agaricales</taxon>
        <taxon>Agaricineae</taxon>
        <taxon>Hydnangiaceae</taxon>
        <taxon>Laccaria</taxon>
    </lineage>
</organism>
<dbReference type="GeneID" id="6080591"/>